<dbReference type="InterPro" id="IPR002645">
    <property type="entry name" value="STAS_dom"/>
</dbReference>
<accession>A0ABU2KD38</accession>
<dbReference type="CDD" id="cd07043">
    <property type="entry name" value="STAS_anti-anti-sigma_factors"/>
    <property type="match status" value="1"/>
</dbReference>
<dbReference type="EMBL" id="JAVREI010000019">
    <property type="protein sequence ID" value="MDT0278083.1"/>
    <property type="molecule type" value="Genomic_DNA"/>
</dbReference>
<dbReference type="SUPFAM" id="SSF52091">
    <property type="entry name" value="SpoIIaa-like"/>
    <property type="match status" value="1"/>
</dbReference>
<dbReference type="NCBIfam" id="TIGR00377">
    <property type="entry name" value="ant_ant_sig"/>
    <property type="match status" value="1"/>
</dbReference>
<reference evidence="6" key="1">
    <citation type="submission" date="2023-07" db="EMBL/GenBank/DDBJ databases">
        <title>30 novel species of actinomycetes from the DSMZ collection.</title>
        <authorList>
            <person name="Nouioui I."/>
        </authorList>
    </citation>
    <scope>NUCLEOTIDE SEQUENCE [LARGE SCALE GENOMIC DNA]</scope>
    <source>
        <strain evidence="6">DSM 46792</strain>
    </source>
</reference>
<organism evidence="5 6">
    <name type="scientific">Blastococcus goldschmidtiae</name>
    <dbReference type="NCBI Taxonomy" id="3075546"/>
    <lineage>
        <taxon>Bacteria</taxon>
        <taxon>Bacillati</taxon>
        <taxon>Actinomycetota</taxon>
        <taxon>Actinomycetes</taxon>
        <taxon>Geodermatophilales</taxon>
        <taxon>Geodermatophilaceae</taxon>
        <taxon>Blastococcus</taxon>
    </lineage>
</organism>
<sequence>MADSAAHGPGQDNETEPRVHAAVDGDVVSVTVEGELTEAARRPLVRILTEKLLSKQPLRRVELHLAGVPFTNSAGIAVLVQLQRMAAPRGVEVALVTPSTAVARPLQMTGLWHRFPIVDENGDEEPADHSTTGPDGTPREHA</sequence>
<dbReference type="PROSITE" id="PS50801">
    <property type="entry name" value="STAS"/>
    <property type="match status" value="1"/>
</dbReference>
<dbReference type="Proteomes" id="UP001183222">
    <property type="component" value="Unassembled WGS sequence"/>
</dbReference>
<name>A0ABU2KD38_9ACTN</name>
<evidence type="ECO:0000313" key="5">
    <source>
        <dbReference type="EMBL" id="MDT0278083.1"/>
    </source>
</evidence>
<dbReference type="Pfam" id="PF01740">
    <property type="entry name" value="STAS"/>
    <property type="match status" value="1"/>
</dbReference>
<evidence type="ECO:0000256" key="3">
    <source>
        <dbReference type="SAM" id="MobiDB-lite"/>
    </source>
</evidence>
<evidence type="ECO:0000256" key="2">
    <source>
        <dbReference type="RuleBase" id="RU003749"/>
    </source>
</evidence>
<dbReference type="PANTHER" id="PTHR33495:SF2">
    <property type="entry name" value="ANTI-SIGMA FACTOR ANTAGONIST TM_1081-RELATED"/>
    <property type="match status" value="1"/>
</dbReference>
<feature type="domain" description="STAS" evidence="4">
    <location>
        <begin position="17"/>
        <end position="111"/>
    </location>
</feature>
<comment type="caution">
    <text evidence="5">The sequence shown here is derived from an EMBL/GenBank/DDBJ whole genome shotgun (WGS) entry which is preliminary data.</text>
</comment>
<dbReference type="PANTHER" id="PTHR33495">
    <property type="entry name" value="ANTI-SIGMA FACTOR ANTAGONIST TM_1081-RELATED-RELATED"/>
    <property type="match status" value="1"/>
</dbReference>
<dbReference type="Gene3D" id="3.30.750.24">
    <property type="entry name" value="STAS domain"/>
    <property type="match status" value="1"/>
</dbReference>
<dbReference type="InterPro" id="IPR003658">
    <property type="entry name" value="Anti-sigma_ant"/>
</dbReference>
<gene>
    <name evidence="5" type="ORF">RM425_19455</name>
</gene>
<dbReference type="InterPro" id="IPR036513">
    <property type="entry name" value="STAS_dom_sf"/>
</dbReference>
<proteinExistence type="inferred from homology"/>
<protein>
    <recommendedName>
        <fullName evidence="2">Anti-sigma factor antagonist</fullName>
    </recommendedName>
</protein>
<comment type="similarity">
    <text evidence="1 2">Belongs to the anti-sigma-factor antagonist family.</text>
</comment>
<feature type="region of interest" description="Disordered" evidence="3">
    <location>
        <begin position="119"/>
        <end position="142"/>
    </location>
</feature>
<evidence type="ECO:0000256" key="1">
    <source>
        <dbReference type="ARBA" id="ARBA00009013"/>
    </source>
</evidence>
<dbReference type="RefSeq" id="WP_311346882.1">
    <property type="nucleotide sequence ID" value="NZ_JAVREI010000019.1"/>
</dbReference>
<evidence type="ECO:0000313" key="6">
    <source>
        <dbReference type="Proteomes" id="UP001183222"/>
    </source>
</evidence>
<keyword evidence="6" id="KW-1185">Reference proteome</keyword>
<evidence type="ECO:0000259" key="4">
    <source>
        <dbReference type="PROSITE" id="PS50801"/>
    </source>
</evidence>